<keyword evidence="3" id="KW-1185">Reference proteome</keyword>
<accession>A0ABV7ZZP1</accession>
<dbReference type="Proteomes" id="UP001595617">
    <property type="component" value="Unassembled WGS sequence"/>
</dbReference>
<organism evidence="2 3">
    <name type="scientific">Saccharospirillum mangrovi</name>
    <dbReference type="NCBI Taxonomy" id="2161747"/>
    <lineage>
        <taxon>Bacteria</taxon>
        <taxon>Pseudomonadati</taxon>
        <taxon>Pseudomonadota</taxon>
        <taxon>Gammaproteobacteria</taxon>
        <taxon>Oceanospirillales</taxon>
        <taxon>Saccharospirillaceae</taxon>
        <taxon>Saccharospirillum</taxon>
    </lineage>
</organism>
<feature type="coiled-coil region" evidence="1">
    <location>
        <begin position="171"/>
        <end position="226"/>
    </location>
</feature>
<proteinExistence type="predicted"/>
<name>A0ABV7ZZP1_9GAMM</name>
<evidence type="ECO:0000256" key="1">
    <source>
        <dbReference type="SAM" id="Coils"/>
    </source>
</evidence>
<comment type="caution">
    <text evidence="2">The sequence shown here is derived from an EMBL/GenBank/DDBJ whole genome shotgun (WGS) entry which is preliminary data.</text>
</comment>
<evidence type="ECO:0000313" key="2">
    <source>
        <dbReference type="EMBL" id="MFC3852622.1"/>
    </source>
</evidence>
<reference evidence="3" key="1">
    <citation type="journal article" date="2019" name="Int. J. Syst. Evol. Microbiol.">
        <title>The Global Catalogue of Microorganisms (GCM) 10K type strain sequencing project: providing services to taxonomists for standard genome sequencing and annotation.</title>
        <authorList>
            <consortium name="The Broad Institute Genomics Platform"/>
            <consortium name="The Broad Institute Genome Sequencing Center for Infectious Disease"/>
            <person name="Wu L."/>
            <person name="Ma J."/>
        </authorList>
    </citation>
    <scope>NUCLEOTIDE SEQUENCE [LARGE SCALE GENOMIC DNA]</scope>
    <source>
        <strain evidence="3">IBRC 10765</strain>
    </source>
</reference>
<protein>
    <submittedName>
        <fullName evidence="2">Uncharacterized protein</fullName>
    </submittedName>
</protein>
<dbReference type="RefSeq" id="WP_380695005.1">
    <property type="nucleotide sequence ID" value="NZ_JBHRYR010000003.1"/>
</dbReference>
<gene>
    <name evidence="2" type="ORF">ACFOOG_07240</name>
</gene>
<dbReference type="EMBL" id="JBHRYR010000003">
    <property type="protein sequence ID" value="MFC3852622.1"/>
    <property type="molecule type" value="Genomic_DNA"/>
</dbReference>
<keyword evidence="1" id="KW-0175">Coiled coil</keyword>
<evidence type="ECO:0000313" key="3">
    <source>
        <dbReference type="Proteomes" id="UP001595617"/>
    </source>
</evidence>
<sequence length="253" mass="29220">MHAEAIFFFDEGRICKEMRFAEFDAVLDGMVPMMSFADRRLGTAYVQLDEQLIVVAVVFFIVEFDARGMVSAKWNLPLRDLADRGKPGPKLGDVYPKMVCRTQGPMRYTEQLWEPFRRTVHDPYWEISRMLKRNKLGFSAHKLSQVESLASIEPSDNDVPTLTSTAVTDPSSTGSQRLAELERQLQSAREKVGHYQQRDEQWQRKVRALQHDLETARHELSKATTLNQRLTQYVRQLKVAVAKRVQRPVEPLK</sequence>